<sequence length="493" mass="54285">MVGQVDATPPKLFLDEFPNDPSNKAVTTFEVKSNENGCVFPYSLDRREKGDVKWQGLDPAMNKVTVKSKSTKKVTVSVYNLTDAQYRFSVAAKDEAGNSGRPVVFAWMVDRTPPQTMVHSGPRKLAHSTTATFILSAAGEAPTDYAYQYKLDEAAWVSGPTSNLVGNGYELTLLNLMEGPHRVEIRTIDNAGNVDDSSARYEWTVHIKPANTKVVTAPPTPTKLRNVSLTVACTETQYTVAYRLDGGTVTRPNGHRLIAGDYTFSVGGLAEGEHVMQVRTTDVTGAEDPTPAVVTWRVDLTPPDLFVVHKPLDITTSREALFALNASESFRAHYRLDGGDWSGVNELDKLVAGTLKFRISDLLEGKHLLEVEPSDEAGNVGQVLKVAWIIDAGGPRAKLVMGPEKHSHVHHSAFHLQTGEGDCVYEYRLDRGKWRSAMKGPDAKWEPITAERWLSGGWMTMRVQAGFHTIEIRAIDAAGNKDQGEVAYEWVVY</sequence>
<comment type="caution">
    <text evidence="1">The sequence shown here is derived from an EMBL/GenBank/DDBJ whole genome shotgun (WGS) entry which is preliminary data.</text>
</comment>
<proteinExistence type="predicted"/>
<dbReference type="EMBL" id="LGRX02035591">
    <property type="protein sequence ID" value="KAK3233956.1"/>
    <property type="molecule type" value="Genomic_DNA"/>
</dbReference>
<dbReference type="PANTHER" id="PTHR34677:SF3">
    <property type="entry name" value="BACTERIAL IG-LIKE DOMAIN-CONTAINING PROTEIN"/>
    <property type="match status" value="1"/>
</dbReference>
<organism evidence="1 2">
    <name type="scientific">Cymbomonas tetramitiformis</name>
    <dbReference type="NCBI Taxonomy" id="36881"/>
    <lineage>
        <taxon>Eukaryota</taxon>
        <taxon>Viridiplantae</taxon>
        <taxon>Chlorophyta</taxon>
        <taxon>Pyramimonadophyceae</taxon>
        <taxon>Pyramimonadales</taxon>
        <taxon>Pyramimonadaceae</taxon>
        <taxon>Cymbomonas</taxon>
    </lineage>
</organism>
<name>A0AAE0BCM9_9CHLO</name>
<reference evidence="1 2" key="1">
    <citation type="journal article" date="2015" name="Genome Biol. Evol.">
        <title>Comparative Genomics of a Bacterivorous Green Alga Reveals Evolutionary Causalities and Consequences of Phago-Mixotrophic Mode of Nutrition.</title>
        <authorList>
            <person name="Burns J.A."/>
            <person name="Paasch A."/>
            <person name="Narechania A."/>
            <person name="Kim E."/>
        </authorList>
    </citation>
    <scope>NUCLEOTIDE SEQUENCE [LARGE SCALE GENOMIC DNA]</scope>
    <source>
        <strain evidence="1 2">PLY_AMNH</strain>
    </source>
</reference>
<dbReference type="SUPFAM" id="SSF49265">
    <property type="entry name" value="Fibronectin type III"/>
    <property type="match status" value="1"/>
</dbReference>
<evidence type="ECO:0008006" key="3">
    <source>
        <dbReference type="Google" id="ProtNLM"/>
    </source>
</evidence>
<dbReference type="AlphaFoldDB" id="A0AAE0BCM9"/>
<evidence type="ECO:0000313" key="2">
    <source>
        <dbReference type="Proteomes" id="UP001190700"/>
    </source>
</evidence>
<dbReference type="InterPro" id="IPR036116">
    <property type="entry name" value="FN3_sf"/>
</dbReference>
<protein>
    <recommendedName>
        <fullName evidence="3">Fibronectin type-III domain-containing protein</fullName>
    </recommendedName>
</protein>
<dbReference type="Proteomes" id="UP001190700">
    <property type="component" value="Unassembled WGS sequence"/>
</dbReference>
<dbReference type="PANTHER" id="PTHR34677">
    <property type="match status" value="1"/>
</dbReference>
<gene>
    <name evidence="1" type="ORF">CYMTET_55777</name>
</gene>
<keyword evidence="2" id="KW-1185">Reference proteome</keyword>
<evidence type="ECO:0000313" key="1">
    <source>
        <dbReference type="EMBL" id="KAK3233956.1"/>
    </source>
</evidence>
<accession>A0AAE0BCM9</accession>